<dbReference type="RefSeq" id="WP_027308248.1">
    <property type="nucleotide sequence ID" value="NZ_FQVG01000004.1"/>
</dbReference>
<evidence type="ECO:0000256" key="13">
    <source>
        <dbReference type="PIRSR" id="PIRSR618044-1"/>
    </source>
</evidence>
<dbReference type="PRINTS" id="PR00725">
    <property type="entry name" value="DADACBPTASE1"/>
</dbReference>
<protein>
    <recommendedName>
        <fullName evidence="4">serine-type D-Ala-D-Ala carboxypeptidase</fullName>
        <ecNumber evidence="4">3.4.16.4</ecNumber>
    </recommendedName>
</protein>
<feature type="active site" evidence="13">
    <location>
        <position position="117"/>
    </location>
</feature>
<keyword evidence="5 17" id="KW-0121">Carboxypeptidase</keyword>
<dbReference type="InterPro" id="IPR012338">
    <property type="entry name" value="Beta-lactam/transpept-like"/>
</dbReference>
<keyword evidence="7" id="KW-0732">Signal</keyword>
<dbReference type="GO" id="GO:0071555">
    <property type="term" value="P:cell wall organization"/>
    <property type="evidence" value="ECO:0007669"/>
    <property type="project" value="UniProtKB-KW"/>
</dbReference>
<dbReference type="InterPro" id="IPR015956">
    <property type="entry name" value="Peniciliin-bd_prot_C_sf"/>
</dbReference>
<evidence type="ECO:0000256" key="12">
    <source>
        <dbReference type="ARBA" id="ARBA00034000"/>
    </source>
</evidence>
<evidence type="ECO:0000256" key="3">
    <source>
        <dbReference type="ARBA" id="ARBA00007164"/>
    </source>
</evidence>
<feature type="active site" description="Acyl-ester intermediate" evidence="13">
    <location>
        <position position="62"/>
    </location>
</feature>
<dbReference type="GO" id="GO:0008360">
    <property type="term" value="P:regulation of cell shape"/>
    <property type="evidence" value="ECO:0007669"/>
    <property type="project" value="UniProtKB-KW"/>
</dbReference>
<evidence type="ECO:0000256" key="2">
    <source>
        <dbReference type="ARBA" id="ARBA00004752"/>
    </source>
</evidence>
<dbReference type="Proteomes" id="UP000184423">
    <property type="component" value="Unassembled WGS sequence"/>
</dbReference>
<dbReference type="GO" id="GO:0006508">
    <property type="term" value="P:proteolysis"/>
    <property type="evidence" value="ECO:0007669"/>
    <property type="project" value="UniProtKB-KW"/>
</dbReference>
<comment type="function">
    <text evidence="1">Removes C-terminal D-alanyl residues from sugar-peptide cell wall precursors.</text>
</comment>
<evidence type="ECO:0000256" key="8">
    <source>
        <dbReference type="ARBA" id="ARBA00022801"/>
    </source>
</evidence>
<dbReference type="InterPro" id="IPR012907">
    <property type="entry name" value="Peptidase_S11_C"/>
</dbReference>
<keyword evidence="8" id="KW-0378">Hydrolase</keyword>
<evidence type="ECO:0000256" key="14">
    <source>
        <dbReference type="PIRSR" id="PIRSR618044-2"/>
    </source>
</evidence>
<feature type="active site" description="Proton acceptor" evidence="13">
    <location>
        <position position="65"/>
    </location>
</feature>
<dbReference type="SUPFAM" id="SSF69189">
    <property type="entry name" value="Penicillin-binding protein associated domain"/>
    <property type="match status" value="1"/>
</dbReference>
<feature type="domain" description="Peptidase S11 D-Ala-D-Ala carboxypeptidase A C-terminal" evidence="16">
    <location>
        <begin position="270"/>
        <end position="360"/>
    </location>
</feature>
<dbReference type="Pfam" id="PF07943">
    <property type="entry name" value="PBP5_C"/>
    <property type="match status" value="1"/>
</dbReference>
<comment type="similarity">
    <text evidence="3 15">Belongs to the peptidase S11 family.</text>
</comment>
<evidence type="ECO:0000256" key="5">
    <source>
        <dbReference type="ARBA" id="ARBA00022645"/>
    </source>
</evidence>
<evidence type="ECO:0000256" key="15">
    <source>
        <dbReference type="RuleBase" id="RU004016"/>
    </source>
</evidence>
<dbReference type="GO" id="GO:0009002">
    <property type="term" value="F:serine-type D-Ala-D-Ala carboxypeptidase activity"/>
    <property type="evidence" value="ECO:0007669"/>
    <property type="project" value="UniProtKB-EC"/>
</dbReference>
<gene>
    <name evidence="17" type="ORF">SAMN02746091_00335</name>
</gene>
<evidence type="ECO:0000256" key="11">
    <source>
        <dbReference type="ARBA" id="ARBA00023316"/>
    </source>
</evidence>
<evidence type="ECO:0000256" key="10">
    <source>
        <dbReference type="ARBA" id="ARBA00022984"/>
    </source>
</evidence>
<proteinExistence type="inferred from homology"/>
<keyword evidence="6" id="KW-0645">Protease</keyword>
<dbReference type="PANTHER" id="PTHR21581">
    <property type="entry name" value="D-ALANYL-D-ALANINE CARBOXYPEPTIDASE"/>
    <property type="match status" value="1"/>
</dbReference>
<keyword evidence="11" id="KW-0961">Cell wall biogenesis/degradation</keyword>
<keyword evidence="18" id="KW-1185">Reference proteome</keyword>
<evidence type="ECO:0000313" key="18">
    <source>
        <dbReference type="Proteomes" id="UP000184423"/>
    </source>
</evidence>
<dbReference type="UniPathway" id="UPA00219"/>
<reference evidence="18" key="1">
    <citation type="submission" date="2016-11" db="EMBL/GenBank/DDBJ databases">
        <authorList>
            <person name="Varghese N."/>
            <person name="Submissions S."/>
        </authorList>
    </citation>
    <scope>NUCLEOTIDE SEQUENCE [LARGE SCALE GENOMIC DNA]</scope>
    <source>
        <strain evidence="18">DSM 10124</strain>
    </source>
</reference>
<keyword evidence="10" id="KW-0573">Peptidoglycan synthesis</keyword>
<dbReference type="InterPro" id="IPR001967">
    <property type="entry name" value="Peptidase_S11_N"/>
</dbReference>
<dbReference type="SMART" id="SM00936">
    <property type="entry name" value="PBP5_C"/>
    <property type="match status" value="1"/>
</dbReference>
<organism evidence="17 18">
    <name type="scientific">Caloramator proteoclasticus DSM 10124</name>
    <dbReference type="NCBI Taxonomy" id="1121262"/>
    <lineage>
        <taxon>Bacteria</taxon>
        <taxon>Bacillati</taxon>
        <taxon>Bacillota</taxon>
        <taxon>Clostridia</taxon>
        <taxon>Eubacteriales</taxon>
        <taxon>Clostridiaceae</taxon>
        <taxon>Caloramator</taxon>
    </lineage>
</organism>
<evidence type="ECO:0000256" key="7">
    <source>
        <dbReference type="ARBA" id="ARBA00022729"/>
    </source>
</evidence>
<feature type="binding site" evidence="14">
    <location>
        <position position="223"/>
    </location>
    <ligand>
        <name>substrate</name>
    </ligand>
</feature>
<dbReference type="Gene3D" id="3.40.710.10">
    <property type="entry name" value="DD-peptidase/beta-lactamase superfamily"/>
    <property type="match status" value="1"/>
</dbReference>
<evidence type="ECO:0000259" key="16">
    <source>
        <dbReference type="SMART" id="SM00936"/>
    </source>
</evidence>
<dbReference type="Pfam" id="PF00768">
    <property type="entry name" value="Peptidase_S11"/>
    <property type="match status" value="1"/>
</dbReference>
<evidence type="ECO:0000256" key="1">
    <source>
        <dbReference type="ARBA" id="ARBA00003217"/>
    </source>
</evidence>
<evidence type="ECO:0000256" key="4">
    <source>
        <dbReference type="ARBA" id="ARBA00012448"/>
    </source>
</evidence>
<dbReference type="SUPFAM" id="SSF56601">
    <property type="entry name" value="beta-lactamase/transpeptidase-like"/>
    <property type="match status" value="1"/>
</dbReference>
<sequence length="377" mass="41783">MKRYLNILLLILIFILSSSLKMHSVPTSKKITLNSYAAVVIDQNSGRILYSKNSDIRLPMASTTKIMTTIVALEKGNLNDKVIISKKAASIGGSNVGLIAGEKISLEELLYGLMLRSGNDAAIAIAEHIGGNVDNFLKMMNEKAIEIGAFNTSFKTPHGLDADGHYTTAEDLAKITAYAMKNEIFNKIVSTKEISSGISGKFNRSYSNINKFLYRVENADGVKTGYTGGAGKCLVASVRHDYGRYICVVLNSSDRWKDAEELVKYAKENYKFIKLYNKGDEIKSLRVFGGKSRYIISLTENDVFIPIKSEEAQYIRTEAFVPSVIFSPIKKGDVLGNLVIYYDGNIIAKYPVVSDRDVDRKNLINTITDTFKSITIK</sequence>
<dbReference type="GO" id="GO:0009252">
    <property type="term" value="P:peptidoglycan biosynthetic process"/>
    <property type="evidence" value="ECO:0007669"/>
    <property type="project" value="UniProtKB-UniPathway"/>
</dbReference>
<dbReference type="EC" id="3.4.16.4" evidence="4"/>
<dbReference type="PANTHER" id="PTHR21581:SF33">
    <property type="entry name" value="D-ALANYL-D-ALANINE CARBOXYPEPTIDASE DACB"/>
    <property type="match status" value="1"/>
</dbReference>
<comment type="pathway">
    <text evidence="2">Cell wall biogenesis; peptidoglycan biosynthesis.</text>
</comment>
<evidence type="ECO:0000256" key="6">
    <source>
        <dbReference type="ARBA" id="ARBA00022670"/>
    </source>
</evidence>
<dbReference type="EMBL" id="FQVG01000004">
    <property type="protein sequence ID" value="SHE41664.1"/>
    <property type="molecule type" value="Genomic_DNA"/>
</dbReference>
<dbReference type="InterPro" id="IPR018044">
    <property type="entry name" value="Peptidase_S11"/>
</dbReference>
<keyword evidence="9" id="KW-0133">Cell shape</keyword>
<dbReference type="Gene3D" id="2.60.410.10">
    <property type="entry name" value="D-Ala-D-Ala carboxypeptidase, C-terminal domain"/>
    <property type="match status" value="1"/>
</dbReference>
<evidence type="ECO:0000256" key="9">
    <source>
        <dbReference type="ARBA" id="ARBA00022960"/>
    </source>
</evidence>
<name>A0A1M4TBE8_9CLOT</name>
<evidence type="ECO:0000313" key="17">
    <source>
        <dbReference type="EMBL" id="SHE41664.1"/>
    </source>
</evidence>
<dbReference type="InterPro" id="IPR037167">
    <property type="entry name" value="Peptidase_S11_C_sf"/>
</dbReference>
<dbReference type="AlphaFoldDB" id="A0A1M4TBE8"/>
<comment type="catalytic activity">
    <reaction evidence="12">
        <text>Preferential cleavage: (Ac)2-L-Lys-D-Ala-|-D-Ala. Also transpeptidation of peptidyl-alanyl moieties that are N-acyl substituents of D-alanine.</text>
        <dbReference type="EC" id="3.4.16.4"/>
    </reaction>
</comment>
<accession>A0A1M4TBE8</accession>